<dbReference type="Gene3D" id="3.40.50.300">
    <property type="entry name" value="P-loop containing nucleotide triphosphate hydrolases"/>
    <property type="match status" value="1"/>
</dbReference>
<comment type="function">
    <text evidence="8 10">Plays an essential role in the initiation and regulation of chromosomal replication. ATP-DnaA binds to the origin of replication (oriC) to initiate formation of the DNA replication initiation complex once per cell cycle. Binds the DnaA box (a 9 base pair repeat at the origin) and separates the double-stranded (ds)DNA. Forms a right-handed helical filament on oriC DNA; dsDNA binds to the exterior of the filament while single-stranded (ss)DNA is stabiized in the filament's interior. The ATP-DnaA-oriC complex binds and stabilizes one strand of the AT-rich DNA unwinding element (DUE), permitting loading of DNA polymerase. After initiation quickly degrades to an ADP-DnaA complex that is not apt for DNA replication. Binds acidic phospholipids.</text>
</comment>
<dbReference type="SMART" id="SM00382">
    <property type="entry name" value="AAA"/>
    <property type="match status" value="1"/>
</dbReference>
<evidence type="ECO:0000256" key="6">
    <source>
        <dbReference type="ARBA" id="ARBA00023121"/>
    </source>
</evidence>
<dbReference type="PATRIC" id="fig|1079.6.peg.567"/>
<evidence type="ECO:0000256" key="11">
    <source>
        <dbReference type="RuleBase" id="RU004227"/>
    </source>
</evidence>
<dbReference type="InterPro" id="IPR013159">
    <property type="entry name" value="DnaA_C"/>
</dbReference>
<dbReference type="SUPFAM" id="SSF52540">
    <property type="entry name" value="P-loop containing nucleoside triphosphate hydrolases"/>
    <property type="match status" value="1"/>
</dbReference>
<dbReference type="GO" id="GO:0003688">
    <property type="term" value="F:DNA replication origin binding"/>
    <property type="evidence" value="ECO:0007669"/>
    <property type="project" value="UniProtKB-UniRule"/>
</dbReference>
<feature type="domain" description="Chromosomal replication initiator DnaA C-terminal" evidence="13">
    <location>
        <begin position="417"/>
        <end position="486"/>
    </location>
</feature>
<dbReference type="Gene3D" id="1.10.8.60">
    <property type="match status" value="1"/>
</dbReference>
<dbReference type="HAMAP" id="MF_00377">
    <property type="entry name" value="DnaA_bact"/>
    <property type="match status" value="1"/>
</dbReference>
<evidence type="ECO:0000256" key="3">
    <source>
        <dbReference type="ARBA" id="ARBA00022705"/>
    </source>
</evidence>
<reference evidence="15" key="1">
    <citation type="journal article" date="2016" name="Genome Announc.">
        <title>Revised genome sequence of the purple photosynthetic bacterium Blastochloris viridis.</title>
        <authorList>
            <person name="Liu L.N."/>
            <person name="Faulkner M."/>
            <person name="Liu X."/>
            <person name="Huang F."/>
            <person name="Darby A.C."/>
            <person name="Hall N."/>
        </authorList>
    </citation>
    <scope>NUCLEOTIDE SEQUENCE [LARGE SCALE GENOMIC DNA]</scope>
    <source>
        <strain evidence="15">ATCC 19567 / DSM 133 / F</strain>
    </source>
</reference>
<feature type="domain" description="AAA+ ATPase" evidence="12">
    <location>
        <begin position="202"/>
        <end position="327"/>
    </location>
</feature>
<keyword evidence="7 8" id="KW-0238">DNA-binding</keyword>
<dbReference type="PRINTS" id="PR00051">
    <property type="entry name" value="DNAA"/>
</dbReference>
<evidence type="ECO:0000256" key="5">
    <source>
        <dbReference type="ARBA" id="ARBA00022840"/>
    </source>
</evidence>
<evidence type="ECO:0000313" key="14">
    <source>
        <dbReference type="EMBL" id="CUU41016.1"/>
    </source>
</evidence>
<keyword evidence="2 8" id="KW-0963">Cytoplasm</keyword>
<evidence type="ECO:0000256" key="1">
    <source>
        <dbReference type="ARBA" id="ARBA00006583"/>
    </source>
</evidence>
<comment type="domain">
    <text evidence="8">Domain I is involved in oligomerization and binding regulators, domain II is flexibile and of varying length in different bacteria, domain III forms the AAA+ region, while domain IV binds dsDNA.</text>
</comment>
<dbReference type="PANTHER" id="PTHR30050:SF2">
    <property type="entry name" value="CHROMOSOMAL REPLICATION INITIATOR PROTEIN DNAA"/>
    <property type="match status" value="1"/>
</dbReference>
<keyword evidence="3 8" id="KW-0235">DNA replication</keyword>
<dbReference type="GO" id="GO:0006275">
    <property type="term" value="P:regulation of DNA replication"/>
    <property type="evidence" value="ECO:0007669"/>
    <property type="project" value="UniProtKB-UniRule"/>
</dbReference>
<protein>
    <recommendedName>
        <fullName evidence="8 9">Chromosomal replication initiator protein DnaA</fullName>
    </recommendedName>
</protein>
<evidence type="ECO:0000313" key="15">
    <source>
        <dbReference type="Proteomes" id="UP000065734"/>
    </source>
</evidence>
<feature type="region of interest" description="Domain IV, binds dsDNA" evidence="8">
    <location>
        <begin position="388"/>
        <end position="509"/>
    </location>
</feature>
<dbReference type="EMBL" id="LN907867">
    <property type="protein sequence ID" value="CUU41016.1"/>
    <property type="molecule type" value="Genomic_DNA"/>
</dbReference>
<dbReference type="InterPro" id="IPR020591">
    <property type="entry name" value="Chromosome_initiator_DnaA-like"/>
</dbReference>
<dbReference type="SMART" id="SM00760">
    <property type="entry name" value="Bac_DnaA_C"/>
    <property type="match status" value="1"/>
</dbReference>
<evidence type="ECO:0000256" key="7">
    <source>
        <dbReference type="ARBA" id="ARBA00023125"/>
    </source>
</evidence>
<dbReference type="RefSeq" id="WP_082416598.1">
    <property type="nucleotide sequence ID" value="NZ_AP014854.2"/>
</dbReference>
<keyword evidence="5 8" id="KW-0067">ATP-binding</keyword>
<sequence>MYKSEGIASGFFPGHKSARPAQGSFARTPARFDSQTAAASWDRVRSRLKSTLGEEVYTSWFACMQLDAVAGEGVQLSVPTRFLKSWIQTHYAEPLDTFWREEVPTLKQVDLVVRSAVARMPLRPVGEQAAAPKATAAAAVAPRPRTAVPFAAEAPMASVDGLPASPLDPRLNFDTFVVGRSNTLAHAAAREISECRAGESTRFNPLYVHSAVGLGKTHLLQAIAWQASRLGRRVLYLTAEKFMFGFVAALKNQTALAFKEALRGIDLLIIDDLQFLQGKSVQQEFCHTLNALIDSGRPVVIAADRPPAELESLDERVRSRLAGGLPVEIGPLEEELRRSILAARIGQIRAKHPGFEVPDEVVGYVAAQVTANGRDLDGALNRLLAHNTLTSCAVTLEMAEHAIRDLVRSPDNTKRVRIEDIIRIVAEHSGITKQDVLSSRRTANVVLPRQVAMYLAKTLTLRSLPEIGRRFGGRDHTTVLHAVRKIEGKTKTDRGFAEEVELLKRRILE</sequence>
<dbReference type="InterPro" id="IPR018312">
    <property type="entry name" value="Chromosome_initiator_DnaA_CS"/>
</dbReference>
<dbReference type="OrthoDB" id="9807019at2"/>
<feature type="binding site" evidence="8">
    <location>
        <position position="216"/>
    </location>
    <ligand>
        <name>ATP</name>
        <dbReference type="ChEBI" id="CHEBI:30616"/>
    </ligand>
</feature>
<dbReference type="InterPro" id="IPR013317">
    <property type="entry name" value="DnaA_dom"/>
</dbReference>
<feature type="region of interest" description="Domain I, interacts with DnaA modulators" evidence="8">
    <location>
        <begin position="1"/>
        <end position="135"/>
    </location>
</feature>
<evidence type="ECO:0000259" key="12">
    <source>
        <dbReference type="SMART" id="SM00382"/>
    </source>
</evidence>
<dbReference type="STRING" id="1079.BVIR_557"/>
<dbReference type="CDD" id="cd00009">
    <property type="entry name" value="AAA"/>
    <property type="match status" value="1"/>
</dbReference>
<dbReference type="SUPFAM" id="SSF48295">
    <property type="entry name" value="TrpR-like"/>
    <property type="match status" value="1"/>
</dbReference>
<dbReference type="GO" id="GO:0005737">
    <property type="term" value="C:cytoplasm"/>
    <property type="evidence" value="ECO:0007669"/>
    <property type="project" value="UniProtKB-SubCell"/>
</dbReference>
<dbReference type="PROSITE" id="PS01008">
    <property type="entry name" value="DNAA"/>
    <property type="match status" value="1"/>
</dbReference>
<comment type="subunit">
    <text evidence="8">Oligomerizes as a right-handed, spiral filament on DNA at oriC.</text>
</comment>
<dbReference type="InterPro" id="IPR038454">
    <property type="entry name" value="DnaA_N_sf"/>
</dbReference>
<dbReference type="NCBIfam" id="TIGR00362">
    <property type="entry name" value="DnaA"/>
    <property type="match status" value="1"/>
</dbReference>
<evidence type="ECO:0000256" key="10">
    <source>
        <dbReference type="RuleBase" id="RU000577"/>
    </source>
</evidence>
<evidence type="ECO:0000259" key="13">
    <source>
        <dbReference type="SMART" id="SM00760"/>
    </source>
</evidence>
<evidence type="ECO:0000256" key="4">
    <source>
        <dbReference type="ARBA" id="ARBA00022741"/>
    </source>
</evidence>
<feature type="binding site" evidence="8">
    <location>
        <position position="215"/>
    </location>
    <ligand>
        <name>ATP</name>
        <dbReference type="ChEBI" id="CHEBI:30616"/>
    </ligand>
</feature>
<dbReference type="InterPro" id="IPR024633">
    <property type="entry name" value="DnaA_N_dom"/>
</dbReference>
<dbReference type="Gene3D" id="3.30.300.180">
    <property type="match status" value="1"/>
</dbReference>
<dbReference type="Pfam" id="PF00308">
    <property type="entry name" value="Bac_DnaA"/>
    <property type="match status" value="1"/>
</dbReference>
<dbReference type="GO" id="GO:0006270">
    <property type="term" value="P:DNA replication initiation"/>
    <property type="evidence" value="ECO:0007669"/>
    <property type="project" value="UniProtKB-UniRule"/>
</dbReference>
<dbReference type="GO" id="GO:0008289">
    <property type="term" value="F:lipid binding"/>
    <property type="evidence" value="ECO:0007669"/>
    <property type="project" value="UniProtKB-KW"/>
</dbReference>
<accession>A0A0P0J983</accession>
<dbReference type="Gene3D" id="1.10.1750.10">
    <property type="match status" value="1"/>
</dbReference>
<comment type="caution">
    <text evidence="8">Lacks conserved residue(s) required for the propagation of feature annotation.</text>
</comment>
<dbReference type="CDD" id="cd06571">
    <property type="entry name" value="Bac_DnaA_C"/>
    <property type="match status" value="1"/>
</dbReference>
<comment type="subcellular location">
    <subcellularLocation>
        <location evidence="8">Cytoplasm</location>
    </subcellularLocation>
</comment>
<dbReference type="GO" id="GO:0005524">
    <property type="term" value="F:ATP binding"/>
    <property type="evidence" value="ECO:0007669"/>
    <property type="project" value="UniProtKB-UniRule"/>
</dbReference>
<comment type="similarity">
    <text evidence="1 8 11">Belongs to the DnaA family.</text>
</comment>
<dbReference type="Proteomes" id="UP000065734">
    <property type="component" value="Chromosome I"/>
</dbReference>
<dbReference type="AlphaFoldDB" id="A0A0P0J983"/>
<dbReference type="InterPro" id="IPR010921">
    <property type="entry name" value="Trp_repressor/repl_initiator"/>
</dbReference>
<dbReference type="KEGG" id="bvr:BVIR_557"/>
<keyword evidence="15" id="KW-1185">Reference proteome</keyword>
<evidence type="ECO:0000256" key="2">
    <source>
        <dbReference type="ARBA" id="ARBA00022490"/>
    </source>
</evidence>
<dbReference type="InterPro" id="IPR003593">
    <property type="entry name" value="AAA+_ATPase"/>
</dbReference>
<proteinExistence type="inferred from homology"/>
<gene>
    <name evidence="14" type="primary">dnaA_1</name>
    <name evidence="8" type="synonym">dnaA</name>
    <name evidence="14" type="ORF">BVIRIDIS_00010</name>
</gene>
<evidence type="ECO:0000256" key="9">
    <source>
        <dbReference type="NCBIfam" id="TIGR00362"/>
    </source>
</evidence>
<dbReference type="InterPro" id="IPR001957">
    <property type="entry name" value="Chromosome_initiator_DnaA"/>
</dbReference>
<dbReference type="PANTHER" id="PTHR30050">
    <property type="entry name" value="CHROMOSOMAL REPLICATION INITIATOR PROTEIN DNAA"/>
    <property type="match status" value="1"/>
</dbReference>
<feature type="binding site" evidence="8">
    <location>
        <position position="217"/>
    </location>
    <ligand>
        <name>ATP</name>
        <dbReference type="ChEBI" id="CHEBI:30616"/>
    </ligand>
</feature>
<dbReference type="Pfam" id="PF08299">
    <property type="entry name" value="Bac_DnaA_C"/>
    <property type="match status" value="1"/>
</dbReference>
<dbReference type="Pfam" id="PF11638">
    <property type="entry name" value="DnaA_N"/>
    <property type="match status" value="1"/>
</dbReference>
<keyword evidence="4 8" id="KW-0547">Nucleotide-binding</keyword>
<dbReference type="GO" id="GO:0005886">
    <property type="term" value="C:plasma membrane"/>
    <property type="evidence" value="ECO:0007669"/>
    <property type="project" value="TreeGrafter"/>
</dbReference>
<organism evidence="14 15">
    <name type="scientific">Blastochloris viridis</name>
    <name type="common">Rhodopseudomonas viridis</name>
    <dbReference type="NCBI Taxonomy" id="1079"/>
    <lineage>
        <taxon>Bacteria</taxon>
        <taxon>Pseudomonadati</taxon>
        <taxon>Pseudomonadota</taxon>
        <taxon>Alphaproteobacteria</taxon>
        <taxon>Hyphomicrobiales</taxon>
        <taxon>Blastochloridaceae</taxon>
        <taxon>Blastochloris</taxon>
    </lineage>
</organism>
<feature type="binding site" evidence="8">
    <location>
        <position position="213"/>
    </location>
    <ligand>
        <name>ATP</name>
        <dbReference type="ChEBI" id="CHEBI:30616"/>
    </ligand>
</feature>
<name>A0A0P0J983_BLAVI</name>
<keyword evidence="6 8" id="KW-0446">Lipid-binding</keyword>
<dbReference type="InterPro" id="IPR027417">
    <property type="entry name" value="P-loop_NTPase"/>
</dbReference>
<evidence type="ECO:0000256" key="8">
    <source>
        <dbReference type="HAMAP-Rule" id="MF_00377"/>
    </source>
</evidence>